<evidence type="ECO:0000313" key="3">
    <source>
        <dbReference type="Proteomes" id="UP001515480"/>
    </source>
</evidence>
<dbReference type="Proteomes" id="UP001515480">
    <property type="component" value="Unassembled WGS sequence"/>
</dbReference>
<gene>
    <name evidence="2" type="ORF">AB1Y20_021579</name>
</gene>
<dbReference type="AlphaFoldDB" id="A0AB34JJ35"/>
<reference evidence="2 3" key="1">
    <citation type="journal article" date="2024" name="Science">
        <title>Giant polyketide synthase enzymes in the biosynthesis of giant marine polyether toxins.</title>
        <authorList>
            <person name="Fallon T.R."/>
            <person name="Shende V.V."/>
            <person name="Wierzbicki I.H."/>
            <person name="Pendleton A.L."/>
            <person name="Watervoot N.F."/>
            <person name="Auber R.P."/>
            <person name="Gonzalez D.J."/>
            <person name="Wisecaver J.H."/>
            <person name="Moore B.S."/>
        </authorList>
    </citation>
    <scope>NUCLEOTIDE SEQUENCE [LARGE SCALE GENOMIC DNA]</scope>
    <source>
        <strain evidence="2 3">12B1</strain>
    </source>
</reference>
<sequence>MCWLGAYVDDVEQVGWAGHHEYELTLGVRRWLPGSVITVSFPDGFVQLQSKSDASAAYRLEQSSTSSISAVLRPGWLVPPITPSSSSATRAPEAAPPSPEKTSNAASASTSETTCSPS</sequence>
<organism evidence="2 3">
    <name type="scientific">Prymnesium parvum</name>
    <name type="common">Toxic golden alga</name>
    <dbReference type="NCBI Taxonomy" id="97485"/>
    <lineage>
        <taxon>Eukaryota</taxon>
        <taxon>Haptista</taxon>
        <taxon>Haptophyta</taxon>
        <taxon>Prymnesiophyceae</taxon>
        <taxon>Prymnesiales</taxon>
        <taxon>Prymnesiaceae</taxon>
        <taxon>Prymnesium</taxon>
    </lineage>
</organism>
<proteinExistence type="predicted"/>
<dbReference type="EMBL" id="JBGBPQ010000007">
    <property type="protein sequence ID" value="KAL1521931.1"/>
    <property type="molecule type" value="Genomic_DNA"/>
</dbReference>
<feature type="compositionally biased region" description="Low complexity" evidence="1">
    <location>
        <begin position="102"/>
        <end position="118"/>
    </location>
</feature>
<name>A0AB34JJ35_PRYPA</name>
<evidence type="ECO:0000313" key="2">
    <source>
        <dbReference type="EMBL" id="KAL1521931.1"/>
    </source>
</evidence>
<evidence type="ECO:0000256" key="1">
    <source>
        <dbReference type="SAM" id="MobiDB-lite"/>
    </source>
</evidence>
<feature type="region of interest" description="Disordered" evidence="1">
    <location>
        <begin position="82"/>
        <end position="118"/>
    </location>
</feature>
<accession>A0AB34JJ35</accession>
<keyword evidence="3" id="KW-1185">Reference proteome</keyword>
<comment type="caution">
    <text evidence="2">The sequence shown here is derived from an EMBL/GenBank/DDBJ whole genome shotgun (WGS) entry which is preliminary data.</text>
</comment>
<protein>
    <submittedName>
        <fullName evidence="2">Uncharacterized protein</fullName>
    </submittedName>
</protein>